<dbReference type="RefSeq" id="WP_058581112.1">
    <property type="nucleotide sequence ID" value="NZ_LOPU01000018.1"/>
</dbReference>
<evidence type="ECO:0000256" key="3">
    <source>
        <dbReference type="ARBA" id="ARBA00023274"/>
    </source>
</evidence>
<comment type="cofactor">
    <cofactor evidence="4">
        <name>Zn(2+)</name>
        <dbReference type="ChEBI" id="CHEBI:29105"/>
    </cofactor>
    <text evidence="4">Binds 1 zinc ion per subunit.</text>
</comment>
<dbReference type="SUPFAM" id="SSF57829">
    <property type="entry name" value="Zn-binding ribosomal proteins"/>
    <property type="match status" value="1"/>
</dbReference>
<proteinExistence type="inferred from homology"/>
<evidence type="ECO:0000256" key="4">
    <source>
        <dbReference type="HAMAP-Rule" id="MF_01476"/>
    </source>
</evidence>
<dbReference type="EMBL" id="LOPU01000018">
    <property type="protein sequence ID" value="KTG09758.1"/>
    <property type="molecule type" value="Genomic_DNA"/>
</dbReference>
<dbReference type="InterPro" id="IPR053708">
    <property type="entry name" value="Ribosomal_LSU_eL42"/>
</dbReference>
<evidence type="ECO:0000313" key="7">
    <source>
        <dbReference type="EMBL" id="KTG09758.1"/>
    </source>
</evidence>
<dbReference type="NCBIfam" id="NF004425">
    <property type="entry name" value="PRK05767.1"/>
    <property type="match status" value="1"/>
</dbReference>
<dbReference type="GO" id="GO:0008270">
    <property type="term" value="F:zinc ion binding"/>
    <property type="evidence" value="ECO:0007669"/>
    <property type="project" value="UniProtKB-UniRule"/>
</dbReference>
<dbReference type="GO" id="GO:0006412">
    <property type="term" value="P:translation"/>
    <property type="evidence" value="ECO:0007669"/>
    <property type="project" value="UniProtKB-UniRule"/>
</dbReference>
<gene>
    <name evidence="4 7" type="primary">rpl44e</name>
    <name evidence="7" type="ORF">AUR64_08975</name>
</gene>
<keyword evidence="4" id="KW-0694">RNA-binding</keyword>
<sequence length="94" mass="10921">MQMPRRFNTYCPHCNGHHEVEVEKVRSGRSTGMKKVQHRQRRRQTAHIGNAGKFSKVPGGDKPTKKTNLKYRCSNCGKAHMRKGWRAGRLEFQE</sequence>
<organism evidence="7 8">
    <name type="scientific">Haloprofundus marisrubri</name>
    <dbReference type="NCBI Taxonomy" id="1514971"/>
    <lineage>
        <taxon>Archaea</taxon>
        <taxon>Methanobacteriati</taxon>
        <taxon>Methanobacteriota</taxon>
        <taxon>Stenosarchaea group</taxon>
        <taxon>Halobacteria</taxon>
        <taxon>Halobacteriales</taxon>
        <taxon>Haloferacaceae</taxon>
        <taxon>Haloprofundus</taxon>
    </lineage>
</organism>
<dbReference type="Gene3D" id="3.10.450.80">
    <property type="match status" value="1"/>
</dbReference>
<dbReference type="GO" id="GO:0070180">
    <property type="term" value="F:large ribosomal subunit rRNA binding"/>
    <property type="evidence" value="ECO:0007669"/>
    <property type="project" value="UniProtKB-UniRule"/>
</dbReference>
<evidence type="ECO:0000256" key="5">
    <source>
        <dbReference type="RuleBase" id="RU000666"/>
    </source>
</evidence>
<protein>
    <recommendedName>
        <fullName evidence="4">Large ribosomal subunit protein eL42</fullName>
    </recommendedName>
</protein>
<dbReference type="OrthoDB" id="52456at2157"/>
<dbReference type="HAMAP" id="MF_01476">
    <property type="entry name" value="Ribosomal_L44e"/>
    <property type="match status" value="1"/>
</dbReference>
<comment type="caution">
    <text evidence="7">The sequence shown here is derived from an EMBL/GenBank/DDBJ whole genome shotgun (WGS) entry which is preliminary data.</text>
</comment>
<comment type="caution">
    <text evidence="4">Lacks conserved residue(s) required for the propagation of feature annotation.</text>
</comment>
<feature type="region of interest" description="Disordered" evidence="6">
    <location>
        <begin position="24"/>
        <end position="66"/>
    </location>
</feature>
<dbReference type="STRING" id="1514971.AUR64_08975"/>
<feature type="binding site" evidence="4">
    <location>
        <position position="76"/>
    </location>
    <ligand>
        <name>Zn(2+)</name>
        <dbReference type="ChEBI" id="CHEBI:29105"/>
    </ligand>
</feature>
<comment type="similarity">
    <text evidence="1 4 5">Belongs to the eukaryotic ribosomal protein eL42 family.</text>
</comment>
<dbReference type="GO" id="GO:0005840">
    <property type="term" value="C:ribosome"/>
    <property type="evidence" value="ECO:0007669"/>
    <property type="project" value="UniProtKB-KW"/>
</dbReference>
<keyword evidence="3 4" id="KW-0687">Ribonucleoprotein</keyword>
<comment type="subunit">
    <text evidence="4">Part of the 50S ribosomal subunit.</text>
</comment>
<evidence type="ECO:0000313" key="8">
    <source>
        <dbReference type="Proteomes" id="UP000054387"/>
    </source>
</evidence>
<dbReference type="GO" id="GO:1990904">
    <property type="term" value="C:ribonucleoprotein complex"/>
    <property type="evidence" value="ECO:0007669"/>
    <property type="project" value="UniProtKB-KW"/>
</dbReference>
<keyword evidence="2 4" id="KW-0689">Ribosomal protein</keyword>
<dbReference type="PROSITE" id="PS01172">
    <property type="entry name" value="RIBOSOMAL_L44E"/>
    <property type="match status" value="1"/>
</dbReference>
<dbReference type="InterPro" id="IPR011332">
    <property type="entry name" value="Ribosomal_zn-bd"/>
</dbReference>
<dbReference type="Proteomes" id="UP000054387">
    <property type="component" value="Unassembled WGS sequence"/>
</dbReference>
<keyword evidence="4" id="KW-0863">Zinc-finger</keyword>
<name>A0A0W1R8X9_9EURY</name>
<evidence type="ECO:0000256" key="6">
    <source>
        <dbReference type="SAM" id="MobiDB-lite"/>
    </source>
</evidence>
<accession>A0A0W1R8X9</accession>
<feature type="binding site" evidence="4">
    <location>
        <position position="73"/>
    </location>
    <ligand>
        <name>Zn(2+)</name>
        <dbReference type="ChEBI" id="CHEBI:29105"/>
    </ligand>
</feature>
<evidence type="ECO:0000256" key="2">
    <source>
        <dbReference type="ARBA" id="ARBA00022980"/>
    </source>
</evidence>
<evidence type="ECO:0000256" key="1">
    <source>
        <dbReference type="ARBA" id="ARBA00009364"/>
    </source>
</evidence>
<keyword evidence="8" id="KW-1185">Reference proteome</keyword>
<keyword evidence="4" id="KW-0699">rRNA-binding</keyword>
<feature type="compositionally biased region" description="Basic residues" evidence="6">
    <location>
        <begin position="35"/>
        <end position="45"/>
    </location>
</feature>
<comment type="function">
    <text evidence="4">Binds to the 23S rRNA.</text>
</comment>
<keyword evidence="4" id="KW-0479">Metal-binding</keyword>
<dbReference type="GO" id="GO:0003735">
    <property type="term" value="F:structural constituent of ribosome"/>
    <property type="evidence" value="ECO:0007669"/>
    <property type="project" value="InterPro"/>
</dbReference>
<dbReference type="Pfam" id="PF00935">
    <property type="entry name" value="Ribosomal_L44"/>
    <property type="match status" value="1"/>
</dbReference>
<feature type="binding site" evidence="4">
    <location>
        <position position="14"/>
    </location>
    <ligand>
        <name>Zn(2+)</name>
        <dbReference type="ChEBI" id="CHEBI:29105"/>
    </ligand>
</feature>
<keyword evidence="4" id="KW-0862">Zinc</keyword>
<reference evidence="7 8" key="1">
    <citation type="submission" date="2015-12" db="EMBL/GenBank/DDBJ databases">
        <title>Haloprofundus marisrubri gen. nov., sp. nov., an extremely halophilic archaeon isolated from the Discovery deep brine-seawater interface in the Red Sea.</title>
        <authorList>
            <person name="Zhang G."/>
            <person name="Stingl U."/>
            <person name="Rashid M."/>
        </authorList>
    </citation>
    <scope>NUCLEOTIDE SEQUENCE [LARGE SCALE GENOMIC DNA]</scope>
    <source>
        <strain evidence="7 8">SB9</strain>
    </source>
</reference>
<feature type="binding site" evidence="4">
    <location>
        <position position="11"/>
    </location>
    <ligand>
        <name>Zn(2+)</name>
        <dbReference type="ChEBI" id="CHEBI:29105"/>
    </ligand>
</feature>
<dbReference type="AlphaFoldDB" id="A0A0W1R8X9"/>
<dbReference type="InterPro" id="IPR000552">
    <property type="entry name" value="Ribosomal_eL44"/>
</dbReference>